<keyword evidence="8" id="KW-0695">RNA-directed DNA polymerase</keyword>
<dbReference type="GO" id="GO:0004519">
    <property type="term" value="F:endonuclease activity"/>
    <property type="evidence" value="ECO:0007669"/>
    <property type="project" value="UniProtKB-KW"/>
</dbReference>
<proteinExistence type="predicted"/>
<dbReference type="Proteomes" id="UP000251314">
    <property type="component" value="Unassembled WGS sequence"/>
</dbReference>
<dbReference type="PANTHER" id="PTHR33064">
    <property type="entry name" value="POL PROTEIN"/>
    <property type="match status" value="1"/>
</dbReference>
<reference evidence="10 11" key="1">
    <citation type="submission" date="2018-01" db="EMBL/GenBank/DDBJ databases">
        <title>Draft genome of the strawberry crown rot pathogen Phytophthora cactorum.</title>
        <authorList>
            <person name="Armitage A.D."/>
            <person name="Lysoe E."/>
            <person name="Nellist C.F."/>
            <person name="Harrison R.J."/>
            <person name="Brurberg M.B."/>
        </authorList>
    </citation>
    <scope>NUCLEOTIDE SEQUENCE [LARGE SCALE GENOMIC DNA]</scope>
    <source>
        <strain evidence="10 11">10300</strain>
    </source>
</reference>
<protein>
    <recommendedName>
        <fullName evidence="9">Reverse transcriptase domain-containing protein</fullName>
    </recommendedName>
</protein>
<feature type="domain" description="Reverse transcriptase" evidence="9">
    <location>
        <begin position="156"/>
        <end position="338"/>
    </location>
</feature>
<dbReference type="GO" id="GO:0006508">
    <property type="term" value="P:proteolysis"/>
    <property type="evidence" value="ECO:0007669"/>
    <property type="project" value="UniProtKB-KW"/>
</dbReference>
<keyword evidence="3" id="KW-0548">Nucleotidyltransferase</keyword>
<evidence type="ECO:0000256" key="3">
    <source>
        <dbReference type="ARBA" id="ARBA00022695"/>
    </source>
</evidence>
<keyword evidence="2" id="KW-0808">Transferase</keyword>
<keyword evidence="6" id="KW-0255">Endonuclease</keyword>
<dbReference type="CDD" id="cd01647">
    <property type="entry name" value="RT_LTR"/>
    <property type="match status" value="1"/>
</dbReference>
<dbReference type="PANTHER" id="PTHR33064:SF37">
    <property type="entry name" value="RIBONUCLEASE H"/>
    <property type="match status" value="1"/>
</dbReference>
<name>A0A329RML2_9STRA</name>
<dbReference type="Gene3D" id="3.10.10.10">
    <property type="entry name" value="HIV Type 1 Reverse Transcriptase, subunit A, domain 1"/>
    <property type="match status" value="1"/>
</dbReference>
<dbReference type="InterPro" id="IPR043128">
    <property type="entry name" value="Rev_trsase/Diguanyl_cyclase"/>
</dbReference>
<evidence type="ECO:0000256" key="5">
    <source>
        <dbReference type="ARBA" id="ARBA00022750"/>
    </source>
</evidence>
<dbReference type="SUPFAM" id="SSF56672">
    <property type="entry name" value="DNA/RNA polymerases"/>
    <property type="match status" value="1"/>
</dbReference>
<dbReference type="PROSITE" id="PS50878">
    <property type="entry name" value="RT_POL"/>
    <property type="match status" value="1"/>
</dbReference>
<evidence type="ECO:0000256" key="7">
    <source>
        <dbReference type="ARBA" id="ARBA00022801"/>
    </source>
</evidence>
<dbReference type="GO" id="GO:0004190">
    <property type="term" value="F:aspartic-type endopeptidase activity"/>
    <property type="evidence" value="ECO:0007669"/>
    <property type="project" value="UniProtKB-KW"/>
</dbReference>
<dbReference type="Pfam" id="PF17917">
    <property type="entry name" value="RT_RNaseH"/>
    <property type="match status" value="1"/>
</dbReference>
<dbReference type="InterPro" id="IPR041373">
    <property type="entry name" value="RT_RNaseH"/>
</dbReference>
<accession>A0A329RML2</accession>
<comment type="caution">
    <text evidence="10">The sequence shown here is derived from an EMBL/GenBank/DDBJ whole genome shotgun (WGS) entry which is preliminary data.</text>
</comment>
<dbReference type="VEuPathDB" id="FungiDB:PC110_g18662"/>
<gene>
    <name evidence="10" type="ORF">PC110_g18662</name>
</gene>
<dbReference type="AlphaFoldDB" id="A0A329RML2"/>
<keyword evidence="7" id="KW-0378">Hydrolase</keyword>
<dbReference type="Pfam" id="PF00078">
    <property type="entry name" value="RVT_1"/>
    <property type="match status" value="1"/>
</dbReference>
<dbReference type="OrthoDB" id="420169at2759"/>
<evidence type="ECO:0000256" key="2">
    <source>
        <dbReference type="ARBA" id="ARBA00022679"/>
    </source>
</evidence>
<sequence length="642" mass="71908">MAGLVSLRSVPCLILAGVGDEFLLGRDVLKGLDIDVEQQLAQLAGPSLLEGEMDDFPVGDGLPERQANPEPATALVQLVERAVANGLPTEHAETVRELLAQYPDVWREGFGQDPPANVEPLQVTLRQDAVPFRSPPRKYAPLQVQFIREYVKSLVDNGLVEQNNASRWACAVVPVRKPGTKDKFRLTIDYRPVNRVTVPIAGTMPSVATTVDAFNGKNVFGRFDFTQGFWQLPLHKDSQEVFSFVTPDGVYTPTRVPQGAMDSALHFQSQVQTKLAPLIPHSALVWVDDVIILFAPTVDDFLQTLRAFFEIVHEANFKLNMDKSSLFELEILWCGRLVSSNAVRHDPARVSALAELPLPATVARPPVFCDKLNTERQRVGRRNRNALNVTTVWTDTERAAFDAVVALVAHSAMMIFPDPDAELLLFTDASASGYSIILTQVRVWDAALPVDEQKHELIVCKGGLFKHAEMKWTVVEKEAFPIIKACHDLDYLLLRPKGFRLYCDHANLAYIFAPNVELKKHLRDRQQRWTMRLCGLHYTIEHIPGEKNVWADIISRWHARSVVGVAAVRTRSHQVAPVAAFSRLRSSNEQDFVFPTRTDVLTAQQAAVREKSRLRVASKEEEDGVVTIDDRLWIPSCSTDLR</sequence>
<keyword evidence="5" id="KW-0064">Aspartyl protease</keyword>
<dbReference type="EMBL" id="MJFZ01000818">
    <property type="protein sequence ID" value="RAW24916.1"/>
    <property type="molecule type" value="Genomic_DNA"/>
</dbReference>
<dbReference type="InterPro" id="IPR051320">
    <property type="entry name" value="Viral_Replic_Matur_Polypro"/>
</dbReference>
<keyword evidence="11" id="KW-1185">Reference proteome</keyword>
<organism evidence="10 11">
    <name type="scientific">Phytophthora cactorum</name>
    <dbReference type="NCBI Taxonomy" id="29920"/>
    <lineage>
        <taxon>Eukaryota</taxon>
        <taxon>Sar</taxon>
        <taxon>Stramenopiles</taxon>
        <taxon>Oomycota</taxon>
        <taxon>Peronosporomycetes</taxon>
        <taxon>Peronosporales</taxon>
        <taxon>Peronosporaceae</taxon>
        <taxon>Phytophthora</taxon>
    </lineage>
</organism>
<evidence type="ECO:0000256" key="1">
    <source>
        <dbReference type="ARBA" id="ARBA00022670"/>
    </source>
</evidence>
<evidence type="ECO:0000256" key="8">
    <source>
        <dbReference type="ARBA" id="ARBA00022918"/>
    </source>
</evidence>
<evidence type="ECO:0000256" key="6">
    <source>
        <dbReference type="ARBA" id="ARBA00022759"/>
    </source>
</evidence>
<dbReference type="Gene3D" id="3.30.70.270">
    <property type="match status" value="1"/>
</dbReference>
<evidence type="ECO:0000313" key="11">
    <source>
        <dbReference type="Proteomes" id="UP000251314"/>
    </source>
</evidence>
<dbReference type="STRING" id="29920.A0A329RML2"/>
<keyword evidence="4" id="KW-0540">Nuclease</keyword>
<dbReference type="InterPro" id="IPR043502">
    <property type="entry name" value="DNA/RNA_pol_sf"/>
</dbReference>
<dbReference type="InterPro" id="IPR000477">
    <property type="entry name" value="RT_dom"/>
</dbReference>
<keyword evidence="1" id="KW-0645">Protease</keyword>
<evidence type="ECO:0000259" key="9">
    <source>
        <dbReference type="PROSITE" id="PS50878"/>
    </source>
</evidence>
<evidence type="ECO:0000313" key="10">
    <source>
        <dbReference type="EMBL" id="RAW24916.1"/>
    </source>
</evidence>
<dbReference type="GO" id="GO:0003964">
    <property type="term" value="F:RNA-directed DNA polymerase activity"/>
    <property type="evidence" value="ECO:0007669"/>
    <property type="project" value="UniProtKB-KW"/>
</dbReference>
<evidence type="ECO:0000256" key="4">
    <source>
        <dbReference type="ARBA" id="ARBA00022722"/>
    </source>
</evidence>